<proteinExistence type="predicted"/>
<feature type="chain" id="PRO_5039153000" description="EGF-like domain-containing protein" evidence="1">
    <location>
        <begin position="24"/>
        <end position="306"/>
    </location>
</feature>
<reference evidence="2" key="2">
    <citation type="journal article" date="2021" name="PeerJ">
        <title>Extensive microbial diversity within the chicken gut microbiome revealed by metagenomics and culture.</title>
        <authorList>
            <person name="Gilroy R."/>
            <person name="Ravi A."/>
            <person name="Getino M."/>
            <person name="Pursley I."/>
            <person name="Horton D.L."/>
            <person name="Alikhan N.F."/>
            <person name="Baker D."/>
            <person name="Gharbi K."/>
            <person name="Hall N."/>
            <person name="Watson M."/>
            <person name="Adriaenssens E.M."/>
            <person name="Foster-Nyarko E."/>
            <person name="Jarju S."/>
            <person name="Secka A."/>
            <person name="Antonio M."/>
            <person name="Oren A."/>
            <person name="Chaudhuri R.R."/>
            <person name="La Ragione R."/>
            <person name="Hildebrand F."/>
            <person name="Pallen M.J."/>
        </authorList>
    </citation>
    <scope>NUCLEOTIDE SEQUENCE</scope>
    <source>
        <strain evidence="2">ChiW3-316</strain>
    </source>
</reference>
<gene>
    <name evidence="2" type="ORF">IAD20_05120</name>
</gene>
<dbReference type="EMBL" id="DVNC01000032">
    <property type="protein sequence ID" value="HIU53442.1"/>
    <property type="molecule type" value="Genomic_DNA"/>
</dbReference>
<name>A0A9D1M4H3_9PROT</name>
<organism evidence="2 3">
    <name type="scientific">Candidatus Scatocola faecipullorum</name>
    <dbReference type="NCBI Taxonomy" id="2840917"/>
    <lineage>
        <taxon>Bacteria</taxon>
        <taxon>Pseudomonadati</taxon>
        <taxon>Pseudomonadota</taxon>
        <taxon>Alphaproteobacteria</taxon>
        <taxon>Rhodospirillales</taxon>
        <taxon>Rhodospirillaceae</taxon>
        <taxon>Rhodospirillaceae incertae sedis</taxon>
        <taxon>Candidatus Scatocola</taxon>
    </lineage>
</organism>
<dbReference type="Proteomes" id="UP000824107">
    <property type="component" value="Unassembled WGS sequence"/>
</dbReference>
<comment type="caution">
    <text evidence="2">The sequence shown here is derived from an EMBL/GenBank/DDBJ whole genome shotgun (WGS) entry which is preliminary data.</text>
</comment>
<keyword evidence="1" id="KW-0732">Signal</keyword>
<sequence>MKTIGSFMSALSAVFLGAADACASLSDGRLSSVTSLIDTSQNQAFESQPPAQGLLTADLEPVHSFKLASVQFITGGGNLTFNTPEFPDTSTDNCKRFGYTLTSCSAGNPALFCPYNDKYFKECCDSRYQYDKKDCAYPSTVSGDSCGGKFMCYCDRSLYPAESCAEPMVPSSDVCVESGKKYYSGCVCPANYTESCTEANTEGRGTGCTFNGETKYTGCQCKAGYNLTCDELGPVTPGDYCLSGGVKYYNSCKTCENKCTLDECPAGVNCTLEDCSGKYCAVGCAVGSYDLDNYWCGGALRCWVKP</sequence>
<evidence type="ECO:0000256" key="1">
    <source>
        <dbReference type="SAM" id="SignalP"/>
    </source>
</evidence>
<evidence type="ECO:0000313" key="2">
    <source>
        <dbReference type="EMBL" id="HIU53442.1"/>
    </source>
</evidence>
<feature type="signal peptide" evidence="1">
    <location>
        <begin position="1"/>
        <end position="23"/>
    </location>
</feature>
<evidence type="ECO:0000313" key="3">
    <source>
        <dbReference type="Proteomes" id="UP000824107"/>
    </source>
</evidence>
<reference evidence="2" key="1">
    <citation type="submission" date="2020-10" db="EMBL/GenBank/DDBJ databases">
        <authorList>
            <person name="Gilroy R."/>
        </authorList>
    </citation>
    <scope>NUCLEOTIDE SEQUENCE</scope>
    <source>
        <strain evidence="2">ChiW3-316</strain>
    </source>
</reference>
<evidence type="ECO:0008006" key="4">
    <source>
        <dbReference type="Google" id="ProtNLM"/>
    </source>
</evidence>
<accession>A0A9D1M4H3</accession>
<protein>
    <recommendedName>
        <fullName evidence="4">EGF-like domain-containing protein</fullName>
    </recommendedName>
</protein>
<dbReference type="AlphaFoldDB" id="A0A9D1M4H3"/>